<keyword evidence="1" id="KW-0472">Membrane</keyword>
<evidence type="ECO:0000256" key="1">
    <source>
        <dbReference type="SAM" id="Phobius"/>
    </source>
</evidence>
<dbReference type="OrthoDB" id="3556430at2"/>
<organism evidence="2 3">
    <name type="scientific">Labedaea rhizosphaerae</name>
    <dbReference type="NCBI Taxonomy" id="598644"/>
    <lineage>
        <taxon>Bacteria</taxon>
        <taxon>Bacillati</taxon>
        <taxon>Actinomycetota</taxon>
        <taxon>Actinomycetes</taxon>
        <taxon>Pseudonocardiales</taxon>
        <taxon>Pseudonocardiaceae</taxon>
        <taxon>Labedaea</taxon>
    </lineage>
</organism>
<dbReference type="RefSeq" id="WP_133850919.1">
    <property type="nucleotide sequence ID" value="NZ_SNXZ01000003.1"/>
</dbReference>
<keyword evidence="1" id="KW-0812">Transmembrane</keyword>
<accession>A0A4R6SCF4</accession>
<sequence length="87" mass="9326">MSTTDAANLTDLPVLASHASWRGFALHSLVIVAVYRCAVCDRSRDSAMVATQESSDEVICPKCFMHLARTEHGSSSAGRPGRHRAGP</sequence>
<gene>
    <name evidence="2" type="ORF">EV186_103725</name>
</gene>
<name>A0A4R6SCF4_LABRH</name>
<comment type="caution">
    <text evidence="2">The sequence shown here is derived from an EMBL/GenBank/DDBJ whole genome shotgun (WGS) entry which is preliminary data.</text>
</comment>
<evidence type="ECO:0000313" key="3">
    <source>
        <dbReference type="Proteomes" id="UP000295444"/>
    </source>
</evidence>
<keyword evidence="3" id="KW-1185">Reference proteome</keyword>
<evidence type="ECO:0000313" key="2">
    <source>
        <dbReference type="EMBL" id="TDP97759.1"/>
    </source>
</evidence>
<feature type="transmembrane region" description="Helical" evidence="1">
    <location>
        <begin position="20"/>
        <end position="38"/>
    </location>
</feature>
<dbReference type="EMBL" id="SNXZ01000003">
    <property type="protein sequence ID" value="TDP97759.1"/>
    <property type="molecule type" value="Genomic_DNA"/>
</dbReference>
<dbReference type="Proteomes" id="UP000295444">
    <property type="component" value="Unassembled WGS sequence"/>
</dbReference>
<keyword evidence="1" id="KW-1133">Transmembrane helix</keyword>
<reference evidence="2 3" key="1">
    <citation type="submission" date="2019-03" db="EMBL/GenBank/DDBJ databases">
        <title>Genomic Encyclopedia of Type Strains, Phase IV (KMG-IV): sequencing the most valuable type-strain genomes for metagenomic binning, comparative biology and taxonomic classification.</title>
        <authorList>
            <person name="Goeker M."/>
        </authorList>
    </citation>
    <scope>NUCLEOTIDE SEQUENCE [LARGE SCALE GENOMIC DNA]</scope>
    <source>
        <strain evidence="2 3">DSM 45361</strain>
    </source>
</reference>
<dbReference type="AlphaFoldDB" id="A0A4R6SCF4"/>
<proteinExistence type="predicted"/>
<protein>
    <submittedName>
        <fullName evidence="2">Uncharacterized protein</fullName>
    </submittedName>
</protein>